<dbReference type="EMBL" id="JARYMX010000002">
    <property type="protein sequence ID" value="KAJ9561878.1"/>
    <property type="molecule type" value="Genomic_DNA"/>
</dbReference>
<gene>
    <name evidence="1" type="ORF">OSB04_007038</name>
</gene>
<sequence length="83" mass="9159">MFFYHREGVVMTSYCIFAAVVVPLSKNCVKLRCEEFMNQEAYLARPRPSLRACTHASRATRLATAPGAIPQGCPKVPPPNCST</sequence>
<keyword evidence="2" id="KW-1185">Reference proteome</keyword>
<evidence type="ECO:0000313" key="2">
    <source>
        <dbReference type="Proteomes" id="UP001172457"/>
    </source>
</evidence>
<dbReference type="Proteomes" id="UP001172457">
    <property type="component" value="Chromosome 2"/>
</dbReference>
<accession>A0AA38U3N8</accession>
<name>A0AA38U3N8_9ASTR</name>
<evidence type="ECO:0000313" key="1">
    <source>
        <dbReference type="EMBL" id="KAJ9561878.1"/>
    </source>
</evidence>
<proteinExistence type="predicted"/>
<reference evidence="1" key="1">
    <citation type="submission" date="2023-03" db="EMBL/GenBank/DDBJ databases">
        <title>Chromosome-scale reference genome and RAD-based genetic map of yellow starthistle (Centaurea solstitialis) reveal putative structural variation and QTLs associated with invader traits.</title>
        <authorList>
            <person name="Reatini B."/>
            <person name="Cang F.A."/>
            <person name="Jiang Q."/>
            <person name="Mckibben M.T.W."/>
            <person name="Barker M.S."/>
            <person name="Rieseberg L.H."/>
            <person name="Dlugosch K.M."/>
        </authorList>
    </citation>
    <scope>NUCLEOTIDE SEQUENCE</scope>
    <source>
        <strain evidence="1">CAN-66</strain>
        <tissue evidence="1">Leaf</tissue>
    </source>
</reference>
<dbReference type="AlphaFoldDB" id="A0AA38U3N8"/>
<organism evidence="1 2">
    <name type="scientific">Centaurea solstitialis</name>
    <name type="common">yellow star-thistle</name>
    <dbReference type="NCBI Taxonomy" id="347529"/>
    <lineage>
        <taxon>Eukaryota</taxon>
        <taxon>Viridiplantae</taxon>
        <taxon>Streptophyta</taxon>
        <taxon>Embryophyta</taxon>
        <taxon>Tracheophyta</taxon>
        <taxon>Spermatophyta</taxon>
        <taxon>Magnoliopsida</taxon>
        <taxon>eudicotyledons</taxon>
        <taxon>Gunneridae</taxon>
        <taxon>Pentapetalae</taxon>
        <taxon>asterids</taxon>
        <taxon>campanulids</taxon>
        <taxon>Asterales</taxon>
        <taxon>Asteraceae</taxon>
        <taxon>Carduoideae</taxon>
        <taxon>Cardueae</taxon>
        <taxon>Centaureinae</taxon>
        <taxon>Centaurea</taxon>
    </lineage>
</organism>
<protein>
    <submittedName>
        <fullName evidence="1">Uncharacterized protein</fullName>
    </submittedName>
</protein>
<comment type="caution">
    <text evidence="1">The sequence shown here is derived from an EMBL/GenBank/DDBJ whole genome shotgun (WGS) entry which is preliminary data.</text>
</comment>